<keyword evidence="4" id="KW-1185">Reference proteome</keyword>
<dbReference type="InterPro" id="IPR029062">
    <property type="entry name" value="Class_I_gatase-like"/>
</dbReference>
<evidence type="ECO:0000259" key="2">
    <source>
        <dbReference type="Pfam" id="PF06283"/>
    </source>
</evidence>
<keyword evidence="1" id="KW-0732">Signal</keyword>
<organism evidence="3 4">
    <name type="scientific">Chthoniobacter flavus Ellin428</name>
    <dbReference type="NCBI Taxonomy" id="497964"/>
    <lineage>
        <taxon>Bacteria</taxon>
        <taxon>Pseudomonadati</taxon>
        <taxon>Verrucomicrobiota</taxon>
        <taxon>Spartobacteria</taxon>
        <taxon>Chthoniobacterales</taxon>
        <taxon>Chthoniobacteraceae</taxon>
        <taxon>Chthoniobacter</taxon>
    </lineage>
</organism>
<dbReference type="AlphaFoldDB" id="B4DBQ4"/>
<evidence type="ECO:0000256" key="1">
    <source>
        <dbReference type="SAM" id="SignalP"/>
    </source>
</evidence>
<evidence type="ECO:0000313" key="4">
    <source>
        <dbReference type="Proteomes" id="UP000005824"/>
    </source>
</evidence>
<accession>B4DBQ4</accession>
<dbReference type="SUPFAM" id="SSF52317">
    <property type="entry name" value="Class I glutamine amidotransferase-like"/>
    <property type="match status" value="1"/>
</dbReference>
<dbReference type="InterPro" id="IPR029010">
    <property type="entry name" value="ThuA-like"/>
</dbReference>
<comment type="caution">
    <text evidence="3">The sequence shown here is derived from an EMBL/GenBank/DDBJ whole genome shotgun (WGS) entry which is preliminary data.</text>
</comment>
<dbReference type="Proteomes" id="UP000005824">
    <property type="component" value="Unassembled WGS sequence"/>
</dbReference>
<dbReference type="PANTHER" id="PTHR40469:SF2">
    <property type="entry name" value="GALACTOSE-BINDING DOMAIN-LIKE SUPERFAMILY PROTEIN"/>
    <property type="match status" value="1"/>
</dbReference>
<protein>
    <recommendedName>
        <fullName evidence="2">ThuA-like domain-containing protein</fullName>
    </recommendedName>
</protein>
<feature type="domain" description="ThuA-like" evidence="2">
    <location>
        <begin position="109"/>
        <end position="295"/>
    </location>
</feature>
<dbReference type="Gene3D" id="3.40.50.880">
    <property type="match status" value="1"/>
</dbReference>
<evidence type="ECO:0000313" key="3">
    <source>
        <dbReference type="EMBL" id="EDY16156.1"/>
    </source>
</evidence>
<dbReference type="eggNOG" id="COG3828">
    <property type="taxonomic scope" value="Bacteria"/>
</dbReference>
<reference evidence="3 4" key="1">
    <citation type="journal article" date="2011" name="J. Bacteriol.">
        <title>Genome sequence of Chthoniobacter flavus Ellin428, an aerobic heterotrophic soil bacterium.</title>
        <authorList>
            <person name="Kant R."/>
            <person name="van Passel M.W."/>
            <person name="Palva A."/>
            <person name="Lucas S."/>
            <person name="Lapidus A."/>
            <person name="Glavina Del Rio T."/>
            <person name="Dalin E."/>
            <person name="Tice H."/>
            <person name="Bruce D."/>
            <person name="Goodwin L."/>
            <person name="Pitluck S."/>
            <person name="Larimer F.W."/>
            <person name="Land M.L."/>
            <person name="Hauser L."/>
            <person name="Sangwan P."/>
            <person name="de Vos W.M."/>
            <person name="Janssen P.H."/>
            <person name="Smidt H."/>
        </authorList>
    </citation>
    <scope>NUCLEOTIDE SEQUENCE [LARGE SCALE GENOMIC DNA]</scope>
    <source>
        <strain evidence="3 4">Ellin428</strain>
    </source>
</reference>
<dbReference type="EMBL" id="ABVL01000039">
    <property type="protein sequence ID" value="EDY16156.1"/>
    <property type="molecule type" value="Genomic_DNA"/>
</dbReference>
<sequence length="314" mass="34226">MARLMGFFPIRLEPLFMKTSLVPTLALSVLTLAAVASSQAAEPIKVLLVTGGCCHDYAKQKDILKAGIEKRANAKVDIIFTADFPMGANGKPDATKPNLPIYGHPDYAKGYDVVIHDECSAGISDQKVVEGVLAPHREGIPGVNLHCAMHCYRIGNPNDAVTDLDAPHAYWFKYLGLQSSGHGPQKPIDVKILDKESPITKGMSDWTTINEEHYNNIKILDTAHPLAHGLQVVSVKKKDADGKETTEDKTMDWVDIWTNLYNGKTRVFSTTLGHNDDTVADPRYLDLVTRGLLWATNHINADGTPATGYGPGGK</sequence>
<dbReference type="InParanoid" id="B4DBQ4"/>
<dbReference type="Pfam" id="PF06283">
    <property type="entry name" value="ThuA"/>
    <property type="match status" value="1"/>
</dbReference>
<dbReference type="PANTHER" id="PTHR40469">
    <property type="entry name" value="SECRETED GLYCOSYL HYDROLASE"/>
    <property type="match status" value="1"/>
</dbReference>
<feature type="chain" id="PRO_5002800685" description="ThuA-like domain-containing protein" evidence="1">
    <location>
        <begin position="41"/>
        <end position="314"/>
    </location>
</feature>
<gene>
    <name evidence="3" type="ORF">CfE428DRAFT_6345</name>
</gene>
<feature type="signal peptide" evidence="1">
    <location>
        <begin position="1"/>
        <end position="40"/>
    </location>
</feature>
<proteinExistence type="predicted"/>
<dbReference type="STRING" id="497964.CfE428DRAFT_6345"/>
<name>B4DBQ4_9BACT</name>